<keyword evidence="1" id="KW-1133">Transmembrane helix</keyword>
<protein>
    <submittedName>
        <fullName evidence="2">Cysteine-rich membrane protein 1</fullName>
    </submittedName>
</protein>
<accession>V6LFI9</accession>
<dbReference type="SUPFAM" id="SSF57184">
    <property type="entry name" value="Growth factor receptor domain"/>
    <property type="match status" value="1"/>
</dbReference>
<dbReference type="EMBL" id="AUWU02000008">
    <property type="protein sequence ID" value="KAH0569940.1"/>
    <property type="molecule type" value="Genomic_DNA"/>
</dbReference>
<sequence length="207" mass="21523">MEAGTSARIMCTTNKQCREGDSGSRYCDTTTKKCMPCSAGCLVCTSSTFCAACDPGSGAGLTTFNGQCVVECKRQVTNKFCHDNTSGFCSANSPIPCSCDDVSDCATCAYVNKEWTCDACFRNMTKDMQGLCTLCQPGFEKVGVLCLAVEVDPNPPGPVPVPGPSDPADPSNKLSTGATVGIVIGALVAVGAIGGGLAFYFIRRSKK</sequence>
<keyword evidence="4" id="KW-1185">Reference proteome</keyword>
<feature type="transmembrane region" description="Helical" evidence="1">
    <location>
        <begin position="180"/>
        <end position="202"/>
    </location>
</feature>
<evidence type="ECO:0000256" key="1">
    <source>
        <dbReference type="SAM" id="Phobius"/>
    </source>
</evidence>
<reference evidence="2 3" key="1">
    <citation type="journal article" date="2014" name="PLoS Genet.">
        <title>The Genome of Spironucleus salmonicida Highlights a Fish Pathogen Adapted to Fluctuating Environments.</title>
        <authorList>
            <person name="Xu F."/>
            <person name="Jerlstrom-Hultqvist J."/>
            <person name="Einarsson E."/>
            <person name="Astvaldsson A."/>
            <person name="Svard S.G."/>
            <person name="Andersson J.O."/>
        </authorList>
    </citation>
    <scope>NUCLEOTIDE SEQUENCE</scope>
    <source>
        <strain evidence="3">ATCC 50377</strain>
    </source>
</reference>
<keyword evidence="1" id="KW-0472">Membrane</keyword>
<evidence type="ECO:0000313" key="3">
    <source>
        <dbReference type="EMBL" id="KAH0569940.1"/>
    </source>
</evidence>
<dbReference type="VEuPathDB" id="GiardiaDB:SS50377_27912"/>
<dbReference type="Proteomes" id="UP000018208">
    <property type="component" value="Unassembled WGS sequence"/>
</dbReference>
<keyword evidence="1" id="KW-0812">Transmembrane</keyword>
<reference evidence="3" key="2">
    <citation type="submission" date="2020-12" db="EMBL/GenBank/DDBJ databases">
        <title>New Spironucleus salmonicida genome in near-complete chromosomes.</title>
        <authorList>
            <person name="Xu F."/>
            <person name="Kurt Z."/>
            <person name="Jimenez-Gonzalez A."/>
            <person name="Astvaldsson A."/>
            <person name="Andersson J.O."/>
            <person name="Svard S.G."/>
        </authorList>
    </citation>
    <scope>NUCLEOTIDE SEQUENCE</scope>
    <source>
        <strain evidence="3">ATCC 50377</strain>
    </source>
</reference>
<dbReference type="AlphaFoldDB" id="V6LFI9"/>
<organism evidence="2">
    <name type="scientific">Spironucleus salmonicida</name>
    <dbReference type="NCBI Taxonomy" id="348837"/>
    <lineage>
        <taxon>Eukaryota</taxon>
        <taxon>Metamonada</taxon>
        <taxon>Diplomonadida</taxon>
        <taxon>Hexamitidae</taxon>
        <taxon>Hexamitinae</taxon>
        <taxon>Spironucleus</taxon>
    </lineage>
</organism>
<proteinExistence type="predicted"/>
<dbReference type="OrthoDB" id="14563at2759"/>
<dbReference type="EMBL" id="KI546159">
    <property type="protein sequence ID" value="EST42471.1"/>
    <property type="molecule type" value="Genomic_DNA"/>
</dbReference>
<gene>
    <name evidence="2" type="ORF">SS50377_17777</name>
    <name evidence="3" type="ORF">SS50377_27912</name>
</gene>
<name>V6LFI9_9EUKA</name>
<dbReference type="CDD" id="cd12087">
    <property type="entry name" value="TM_EGFR-like"/>
    <property type="match status" value="1"/>
</dbReference>
<dbReference type="InterPro" id="IPR009030">
    <property type="entry name" value="Growth_fac_rcpt_cys_sf"/>
</dbReference>
<evidence type="ECO:0000313" key="4">
    <source>
        <dbReference type="Proteomes" id="UP000018208"/>
    </source>
</evidence>
<evidence type="ECO:0000313" key="2">
    <source>
        <dbReference type="EMBL" id="EST42471.1"/>
    </source>
</evidence>